<reference evidence="1" key="2">
    <citation type="submission" date="2013-05" db="EMBL/GenBank/DDBJ databases">
        <authorList>
            <person name="Carter J.-M."/>
            <person name="Baker S.C."/>
            <person name="Pink R."/>
            <person name="Carter D.R.F."/>
            <person name="Collins A."/>
            <person name="Tomlin J."/>
            <person name="Gibbs M."/>
            <person name="Breuker C.J."/>
        </authorList>
    </citation>
    <scope>NUCLEOTIDE SEQUENCE</scope>
    <source>
        <tissue evidence="1">Ovary</tissue>
    </source>
</reference>
<dbReference type="AlphaFoldDB" id="S4PXD2"/>
<accession>S4PXD2</accession>
<organism evidence="1">
    <name type="scientific">Pararge aegeria</name>
    <name type="common">speckled wood butterfly</name>
    <dbReference type="NCBI Taxonomy" id="116150"/>
    <lineage>
        <taxon>Eukaryota</taxon>
        <taxon>Metazoa</taxon>
        <taxon>Ecdysozoa</taxon>
        <taxon>Arthropoda</taxon>
        <taxon>Hexapoda</taxon>
        <taxon>Insecta</taxon>
        <taxon>Pterygota</taxon>
        <taxon>Neoptera</taxon>
        <taxon>Endopterygota</taxon>
        <taxon>Lepidoptera</taxon>
        <taxon>Glossata</taxon>
        <taxon>Ditrysia</taxon>
        <taxon>Papilionoidea</taxon>
        <taxon>Nymphalidae</taxon>
        <taxon>Satyrinae</taxon>
        <taxon>Satyrini</taxon>
        <taxon>Parargina</taxon>
        <taxon>Pararge</taxon>
    </lineage>
</organism>
<dbReference type="EMBL" id="GAIX01005243">
    <property type="protein sequence ID" value="JAA87317.1"/>
    <property type="molecule type" value="Transcribed_RNA"/>
</dbReference>
<sequence length="73" mass="8322">MLNERKMSLKIFYGYNLHAALRRRTVSFDASTRTVRRSNVITGTNKCVAAPERGDSFPLTYDAATHRVELAFQ</sequence>
<protein>
    <submittedName>
        <fullName evidence="1">Uncharacterized protein</fullName>
    </submittedName>
</protein>
<reference evidence="1" key="1">
    <citation type="journal article" date="2013" name="BMC Genomics">
        <title>Unscrambling butterfly oogenesis.</title>
        <authorList>
            <person name="Carter J.M."/>
            <person name="Baker S.C."/>
            <person name="Pink R."/>
            <person name="Carter D.R."/>
            <person name="Collins A."/>
            <person name="Tomlin J."/>
            <person name="Gibbs M."/>
            <person name="Breuker C.J."/>
        </authorList>
    </citation>
    <scope>NUCLEOTIDE SEQUENCE</scope>
    <source>
        <tissue evidence="1">Ovary</tissue>
    </source>
</reference>
<evidence type="ECO:0000313" key="1">
    <source>
        <dbReference type="EMBL" id="JAA87317.1"/>
    </source>
</evidence>
<name>S4PXD2_9NEOP</name>
<proteinExistence type="predicted"/>